<keyword evidence="2" id="KW-1185">Reference proteome</keyword>
<accession>A0A0B0MLN9</accession>
<dbReference type="EMBL" id="JRRC01096356">
    <property type="protein sequence ID" value="KHF99815.1"/>
    <property type="molecule type" value="Genomic_DNA"/>
</dbReference>
<proteinExistence type="predicted"/>
<organism evidence="1 2">
    <name type="scientific">Gossypium arboreum</name>
    <name type="common">Tree cotton</name>
    <name type="synonym">Gossypium nanking</name>
    <dbReference type="NCBI Taxonomy" id="29729"/>
    <lineage>
        <taxon>Eukaryota</taxon>
        <taxon>Viridiplantae</taxon>
        <taxon>Streptophyta</taxon>
        <taxon>Embryophyta</taxon>
        <taxon>Tracheophyta</taxon>
        <taxon>Spermatophyta</taxon>
        <taxon>Magnoliopsida</taxon>
        <taxon>eudicotyledons</taxon>
        <taxon>Gunneridae</taxon>
        <taxon>Pentapetalae</taxon>
        <taxon>rosids</taxon>
        <taxon>malvids</taxon>
        <taxon>Malvales</taxon>
        <taxon>Malvaceae</taxon>
        <taxon>Malvoideae</taxon>
        <taxon>Gossypium</taxon>
    </lineage>
</organism>
<sequence>MTYTGRLYTRAYSTTLTMGWSNCTRGVSHGHVPTEPKYSPI</sequence>
<evidence type="ECO:0000313" key="2">
    <source>
        <dbReference type="Proteomes" id="UP000032142"/>
    </source>
</evidence>
<evidence type="ECO:0000313" key="1">
    <source>
        <dbReference type="EMBL" id="KHF99815.1"/>
    </source>
</evidence>
<dbReference type="AlphaFoldDB" id="A0A0B0MLN9"/>
<comment type="caution">
    <text evidence="1">The sequence shown here is derived from an EMBL/GenBank/DDBJ whole genome shotgun (WGS) entry which is preliminary data.</text>
</comment>
<dbReference type="Proteomes" id="UP000032142">
    <property type="component" value="Unassembled WGS sequence"/>
</dbReference>
<reference evidence="2" key="1">
    <citation type="submission" date="2014-09" db="EMBL/GenBank/DDBJ databases">
        <authorList>
            <person name="Mudge J."/>
            <person name="Ramaraj T."/>
            <person name="Lindquist I.E."/>
            <person name="Bharti A.K."/>
            <person name="Sundararajan A."/>
            <person name="Cameron C.T."/>
            <person name="Woodward J.E."/>
            <person name="May G.D."/>
            <person name="Brubaker C."/>
            <person name="Broadhvest J."/>
            <person name="Wilkins T.A."/>
        </authorList>
    </citation>
    <scope>NUCLEOTIDE SEQUENCE</scope>
    <source>
        <strain evidence="2">cv. AKA8401</strain>
    </source>
</reference>
<protein>
    <submittedName>
        <fullName evidence="1">Uncharacterized protein</fullName>
    </submittedName>
</protein>
<name>A0A0B0MLN9_GOSAR</name>
<gene>
    <name evidence="1" type="ORF">F383_38636</name>
</gene>